<feature type="compositionally biased region" description="Low complexity" evidence="1">
    <location>
        <begin position="365"/>
        <end position="381"/>
    </location>
</feature>
<dbReference type="OrthoDB" id="5397087at2759"/>
<proteinExistence type="predicted"/>
<dbReference type="EMBL" id="NCSJ02000430">
    <property type="protein sequence ID" value="RFU24574.1"/>
    <property type="molecule type" value="Genomic_DNA"/>
</dbReference>
<gene>
    <name evidence="2" type="ORF">B7463_g11764</name>
</gene>
<accession>A0A3E2GTS3</accession>
<reference evidence="2 3" key="1">
    <citation type="submission" date="2018-05" db="EMBL/GenBank/DDBJ databases">
        <title>Draft genome sequence of Scytalidium lignicola DSM 105466, a ubiquitous saprotrophic fungus.</title>
        <authorList>
            <person name="Buettner E."/>
            <person name="Gebauer A.M."/>
            <person name="Hofrichter M."/>
            <person name="Liers C."/>
            <person name="Kellner H."/>
        </authorList>
    </citation>
    <scope>NUCLEOTIDE SEQUENCE [LARGE SCALE GENOMIC DNA]</scope>
    <source>
        <strain evidence="2 3">DSM 105466</strain>
    </source>
</reference>
<name>A0A3E2GTS3_SCYLI</name>
<comment type="caution">
    <text evidence="2">The sequence shown here is derived from an EMBL/GenBank/DDBJ whole genome shotgun (WGS) entry which is preliminary data.</text>
</comment>
<dbReference type="STRING" id="5539.A0A3E2GTS3"/>
<feature type="non-terminal residue" evidence="2">
    <location>
        <position position="1"/>
    </location>
</feature>
<keyword evidence="3" id="KW-1185">Reference proteome</keyword>
<evidence type="ECO:0000256" key="1">
    <source>
        <dbReference type="SAM" id="MobiDB-lite"/>
    </source>
</evidence>
<feature type="compositionally biased region" description="Low complexity" evidence="1">
    <location>
        <begin position="237"/>
        <end position="249"/>
    </location>
</feature>
<feature type="compositionally biased region" description="Pro residues" evidence="1">
    <location>
        <begin position="201"/>
        <end position="211"/>
    </location>
</feature>
<evidence type="ECO:0000313" key="2">
    <source>
        <dbReference type="EMBL" id="RFU24574.1"/>
    </source>
</evidence>
<feature type="compositionally biased region" description="Polar residues" evidence="1">
    <location>
        <begin position="178"/>
        <end position="200"/>
    </location>
</feature>
<dbReference type="Proteomes" id="UP000258309">
    <property type="component" value="Unassembled WGS sequence"/>
</dbReference>
<feature type="non-terminal residue" evidence="2">
    <location>
        <position position="408"/>
    </location>
</feature>
<dbReference type="AlphaFoldDB" id="A0A3E2GTS3"/>
<feature type="region of interest" description="Disordered" evidence="1">
    <location>
        <begin position="178"/>
        <end position="224"/>
    </location>
</feature>
<feature type="compositionally biased region" description="Polar residues" evidence="1">
    <location>
        <begin position="212"/>
        <end position="222"/>
    </location>
</feature>
<evidence type="ECO:0000313" key="3">
    <source>
        <dbReference type="Proteomes" id="UP000258309"/>
    </source>
</evidence>
<feature type="region of interest" description="Disordered" evidence="1">
    <location>
        <begin position="359"/>
        <end position="394"/>
    </location>
</feature>
<sequence>MSPPRNMHTIKALKVERTHEENQERAYIAASRRSDRSLEARVESARRASKIHKHRTGRSLRITEQDVLDEEMYEEEDNKLSWQYRRLTAHIQTHPDLTNAKLSTYLADQVSLESAVDQAFTNTYGHYQNVAHCMRNSQHSVFSNQTMQHCSGPVYSTCLPATPVQSFQGFDYSRTNSITPSQGVHDNSLGLSNNKAGPTPQITPSPEPSCPPTATSRLSNHPSFPPGSFACLRKTFQPQPQTQTSDPDSLPIPNTTSSHIQLQQGQQQFTIKSDINYDNTITIQNKDQLFFGPTLDPKDKVPPILGANFHHPEQNSNFTVHTHLPEAINIDKPLTVIDDQDCSPSDVDTPGPLVAEKEEYRSESDYLSQSLSSAGIGSDSSVTTPGLGGDAWTSFIDTEQWEGITAGH</sequence>
<protein>
    <submittedName>
        <fullName evidence="2">Uncharacterized protein</fullName>
    </submittedName>
</protein>
<organism evidence="2 3">
    <name type="scientific">Scytalidium lignicola</name>
    <name type="common">Hyphomycete</name>
    <dbReference type="NCBI Taxonomy" id="5539"/>
    <lineage>
        <taxon>Eukaryota</taxon>
        <taxon>Fungi</taxon>
        <taxon>Dikarya</taxon>
        <taxon>Ascomycota</taxon>
        <taxon>Pezizomycotina</taxon>
        <taxon>Leotiomycetes</taxon>
        <taxon>Leotiomycetes incertae sedis</taxon>
        <taxon>Scytalidium</taxon>
    </lineage>
</organism>
<feature type="region of interest" description="Disordered" evidence="1">
    <location>
        <begin position="237"/>
        <end position="256"/>
    </location>
</feature>